<dbReference type="InterPro" id="IPR016187">
    <property type="entry name" value="CTDL_fold"/>
</dbReference>
<name>E3N339_CAERE</name>
<feature type="region of interest" description="Disordered" evidence="1">
    <location>
        <begin position="27"/>
        <end position="51"/>
    </location>
</feature>
<dbReference type="RefSeq" id="XP_003097157.2">
    <property type="nucleotide sequence ID" value="XM_003097109.2"/>
</dbReference>
<dbReference type="KEGG" id="crq:GCK72_007943"/>
<proteinExistence type="predicted"/>
<dbReference type="HOGENOM" id="CLU_083117_0_0_1"/>
<evidence type="ECO:0000313" key="3">
    <source>
        <dbReference type="EMBL" id="EFO84450.1"/>
    </source>
</evidence>
<evidence type="ECO:0000313" key="4">
    <source>
        <dbReference type="Proteomes" id="UP000008281"/>
    </source>
</evidence>
<reference evidence="3" key="1">
    <citation type="submission" date="2007-07" db="EMBL/GenBank/DDBJ databases">
        <title>PCAP assembly of the Caenorhabditis remanei genome.</title>
        <authorList>
            <consortium name="The Caenorhabditis remanei Sequencing Consortium"/>
            <person name="Wilson R.K."/>
        </authorList>
    </citation>
    <scope>NUCLEOTIDE SEQUENCE [LARGE SCALE GENOMIC DNA]</scope>
    <source>
        <strain evidence="3">PB4641</strain>
    </source>
</reference>
<dbReference type="AlphaFoldDB" id="E3N339"/>
<sequence length="217" mass="23949">MVSCRLLPVLFILAIGFIQVTGEHPEDVPCEEETTTRTTVPSTTPTTTPTTTTIVARTTTRRRCANIRAPVTPFLRKNGYWCSMMFTFGANSTMNYDYEDAVTDCNINGLVIGSLETDEEKAAYIKLVQETILYDLTAFWVGASLNTTDHKYYWDDGLAVELMDPQPTVVDPNGHVAWFINKNSSVPGYGDYRVVAKTGLGNPKVNANMCGAPGLQF</sequence>
<dbReference type="Gene3D" id="3.10.100.10">
    <property type="entry name" value="Mannose-Binding Protein A, subunit A"/>
    <property type="match status" value="1"/>
</dbReference>
<evidence type="ECO:0008006" key="5">
    <source>
        <dbReference type="Google" id="ProtNLM"/>
    </source>
</evidence>
<feature type="chain" id="PRO_5003177869" description="C-type lectin domain-containing protein" evidence="2">
    <location>
        <begin position="23"/>
        <end position="217"/>
    </location>
</feature>
<keyword evidence="4" id="KW-1185">Reference proteome</keyword>
<dbReference type="SUPFAM" id="SSF56436">
    <property type="entry name" value="C-type lectin-like"/>
    <property type="match status" value="1"/>
</dbReference>
<organism evidence="4">
    <name type="scientific">Caenorhabditis remanei</name>
    <name type="common">Caenorhabditis vulgaris</name>
    <dbReference type="NCBI Taxonomy" id="31234"/>
    <lineage>
        <taxon>Eukaryota</taxon>
        <taxon>Metazoa</taxon>
        <taxon>Ecdysozoa</taxon>
        <taxon>Nematoda</taxon>
        <taxon>Chromadorea</taxon>
        <taxon>Rhabditida</taxon>
        <taxon>Rhabditina</taxon>
        <taxon>Rhabditomorpha</taxon>
        <taxon>Rhabditoidea</taxon>
        <taxon>Rhabditidae</taxon>
        <taxon>Peloderinae</taxon>
        <taxon>Caenorhabditis</taxon>
    </lineage>
</organism>
<keyword evidence="2" id="KW-0732">Signal</keyword>
<dbReference type="EMBL" id="DS268517">
    <property type="protein sequence ID" value="EFO84450.1"/>
    <property type="molecule type" value="Genomic_DNA"/>
</dbReference>
<dbReference type="InParanoid" id="E3N339"/>
<feature type="signal peptide" evidence="2">
    <location>
        <begin position="1"/>
        <end position="22"/>
    </location>
</feature>
<gene>
    <name evidence="3" type="ORF">CRE_18133</name>
</gene>
<dbReference type="eggNOG" id="ENOG502TIS9">
    <property type="taxonomic scope" value="Eukaryota"/>
</dbReference>
<feature type="compositionally biased region" description="Low complexity" evidence="1">
    <location>
        <begin position="36"/>
        <end position="51"/>
    </location>
</feature>
<dbReference type="GeneID" id="9806791"/>
<evidence type="ECO:0000256" key="1">
    <source>
        <dbReference type="SAM" id="MobiDB-lite"/>
    </source>
</evidence>
<dbReference type="InterPro" id="IPR016186">
    <property type="entry name" value="C-type_lectin-like/link_sf"/>
</dbReference>
<dbReference type="FunCoup" id="E3N339">
    <property type="interactions" value="302"/>
</dbReference>
<evidence type="ECO:0000256" key="2">
    <source>
        <dbReference type="SAM" id="SignalP"/>
    </source>
</evidence>
<protein>
    <recommendedName>
        <fullName evidence="5">C-type lectin domain-containing protein</fullName>
    </recommendedName>
</protein>
<accession>E3N339</accession>
<dbReference type="CDD" id="cd00037">
    <property type="entry name" value="CLECT"/>
    <property type="match status" value="1"/>
</dbReference>
<dbReference type="CTD" id="9806791"/>
<dbReference type="Proteomes" id="UP000008281">
    <property type="component" value="Unassembled WGS sequence"/>
</dbReference>